<accession>A0AAV7NHV2</accession>
<dbReference type="Proteomes" id="UP001066276">
    <property type="component" value="Chromosome 8"/>
</dbReference>
<keyword evidence="3" id="KW-1185">Reference proteome</keyword>
<proteinExistence type="predicted"/>
<feature type="region of interest" description="Disordered" evidence="1">
    <location>
        <begin position="1"/>
        <end position="69"/>
    </location>
</feature>
<evidence type="ECO:0000256" key="1">
    <source>
        <dbReference type="SAM" id="MobiDB-lite"/>
    </source>
</evidence>
<evidence type="ECO:0000313" key="3">
    <source>
        <dbReference type="Proteomes" id="UP001066276"/>
    </source>
</evidence>
<organism evidence="2 3">
    <name type="scientific">Pleurodeles waltl</name>
    <name type="common">Iberian ribbed newt</name>
    <dbReference type="NCBI Taxonomy" id="8319"/>
    <lineage>
        <taxon>Eukaryota</taxon>
        <taxon>Metazoa</taxon>
        <taxon>Chordata</taxon>
        <taxon>Craniata</taxon>
        <taxon>Vertebrata</taxon>
        <taxon>Euteleostomi</taxon>
        <taxon>Amphibia</taxon>
        <taxon>Batrachia</taxon>
        <taxon>Caudata</taxon>
        <taxon>Salamandroidea</taxon>
        <taxon>Salamandridae</taxon>
        <taxon>Pleurodelinae</taxon>
        <taxon>Pleurodeles</taxon>
    </lineage>
</organism>
<comment type="caution">
    <text evidence="2">The sequence shown here is derived from an EMBL/GenBank/DDBJ whole genome shotgun (WGS) entry which is preliminary data.</text>
</comment>
<reference evidence="2" key="1">
    <citation type="journal article" date="2022" name="bioRxiv">
        <title>Sequencing and chromosome-scale assembly of the giantPleurodeles waltlgenome.</title>
        <authorList>
            <person name="Brown T."/>
            <person name="Elewa A."/>
            <person name="Iarovenko S."/>
            <person name="Subramanian E."/>
            <person name="Araus A.J."/>
            <person name="Petzold A."/>
            <person name="Susuki M."/>
            <person name="Suzuki K.-i.T."/>
            <person name="Hayashi T."/>
            <person name="Toyoda A."/>
            <person name="Oliveira C."/>
            <person name="Osipova E."/>
            <person name="Leigh N.D."/>
            <person name="Simon A."/>
            <person name="Yun M.H."/>
        </authorList>
    </citation>
    <scope>NUCLEOTIDE SEQUENCE</scope>
    <source>
        <strain evidence="2">20211129_DDA</strain>
        <tissue evidence="2">Liver</tissue>
    </source>
</reference>
<dbReference type="AlphaFoldDB" id="A0AAV7NHV2"/>
<protein>
    <submittedName>
        <fullName evidence="2">Uncharacterized protein</fullName>
    </submittedName>
</protein>
<evidence type="ECO:0000313" key="2">
    <source>
        <dbReference type="EMBL" id="KAJ1115673.1"/>
    </source>
</evidence>
<gene>
    <name evidence="2" type="ORF">NDU88_003895</name>
</gene>
<sequence>MELQGGVDPACRPAGAFFGRIATPRTHPATTPVTAPEPEGSSRKGSRRATGELRPDNVPSLAEAVRGLG</sequence>
<name>A0AAV7NHV2_PLEWA</name>
<feature type="compositionally biased region" description="Low complexity" evidence="1">
    <location>
        <begin position="22"/>
        <end position="38"/>
    </location>
</feature>
<dbReference type="EMBL" id="JANPWB010000012">
    <property type="protein sequence ID" value="KAJ1115673.1"/>
    <property type="molecule type" value="Genomic_DNA"/>
</dbReference>